<dbReference type="CDD" id="cd01847">
    <property type="entry name" value="Triacylglycerol_lipase_like"/>
    <property type="match status" value="1"/>
</dbReference>
<dbReference type="InterPro" id="IPR036514">
    <property type="entry name" value="SGNH_hydro_sf"/>
</dbReference>
<dbReference type="GO" id="GO:0016788">
    <property type="term" value="F:hydrolase activity, acting on ester bonds"/>
    <property type="evidence" value="ECO:0007669"/>
    <property type="project" value="UniProtKB-ARBA"/>
</dbReference>
<evidence type="ECO:0000256" key="1">
    <source>
        <dbReference type="SAM" id="SignalP"/>
    </source>
</evidence>
<feature type="signal peptide" evidence="1">
    <location>
        <begin position="1"/>
        <end position="24"/>
    </location>
</feature>
<reference evidence="2 3" key="1">
    <citation type="submission" date="2020-04" db="EMBL/GenBank/DDBJ databases">
        <title>Ramlibacter sp. G-1-2-2 isolated from soil.</title>
        <authorList>
            <person name="Dahal R.H."/>
        </authorList>
    </citation>
    <scope>NUCLEOTIDE SEQUENCE [LARGE SCALE GENOMIC DNA]</scope>
    <source>
        <strain evidence="2 3">G-1-2-2</strain>
    </source>
</reference>
<keyword evidence="3" id="KW-1185">Reference proteome</keyword>
<dbReference type="EMBL" id="JABBFX010000001">
    <property type="protein sequence ID" value="NML44116.1"/>
    <property type="molecule type" value="Genomic_DNA"/>
</dbReference>
<protein>
    <submittedName>
        <fullName evidence="2">GDSL family lipase</fullName>
    </submittedName>
</protein>
<keyword evidence="1" id="KW-0732">Signal</keyword>
<evidence type="ECO:0000313" key="2">
    <source>
        <dbReference type="EMBL" id="NML44116.1"/>
    </source>
</evidence>
<comment type="caution">
    <text evidence="2">The sequence shown here is derived from an EMBL/GenBank/DDBJ whole genome shotgun (WGS) entry which is preliminary data.</text>
</comment>
<feature type="chain" id="PRO_5032909859" evidence="1">
    <location>
        <begin position="25"/>
        <end position="313"/>
    </location>
</feature>
<dbReference type="Proteomes" id="UP000541185">
    <property type="component" value="Unassembled WGS sequence"/>
</dbReference>
<name>A0A848GZI9_9BURK</name>
<gene>
    <name evidence="2" type="ORF">HHL11_10175</name>
</gene>
<proteinExistence type="predicted"/>
<sequence>MRTTLLPALAASIALLLASCGGGSVDSQLDPTRIIVFGDGFADIGQAGGRYTINDGTVNNWTLTLAGEYGNALATSASGGLSYATGNARVNTLPDAAGSSGHPTVKQQVDTFLASGAPTDTDLVVLAAGTGDVIAEAQAYFSGSETQAQMLANLAQAGVDLGTQVRRLLAAGAEHIVVVGPYDLGKSAWAVQLDQASLLESASTQFNSQFLVSVADLGENVLYVDAAYYFNLVVASPTTYSLDNATGVVCTSVDSGAGIGTGISQVNSSLCTSDTLASGIDPSVYLFADRIYFTPVAQRLFGEYAYGRIRDRW</sequence>
<dbReference type="Gene3D" id="3.40.50.1110">
    <property type="entry name" value="SGNH hydrolase"/>
    <property type="match status" value="1"/>
</dbReference>
<evidence type="ECO:0000313" key="3">
    <source>
        <dbReference type="Proteomes" id="UP000541185"/>
    </source>
</evidence>
<dbReference type="PROSITE" id="PS51257">
    <property type="entry name" value="PROKAR_LIPOPROTEIN"/>
    <property type="match status" value="1"/>
</dbReference>
<accession>A0A848GZI9</accession>
<dbReference type="RefSeq" id="WP_169418275.1">
    <property type="nucleotide sequence ID" value="NZ_JABBFX010000001.1"/>
</dbReference>
<organism evidence="2 3">
    <name type="scientific">Ramlibacter agri</name>
    <dbReference type="NCBI Taxonomy" id="2728837"/>
    <lineage>
        <taxon>Bacteria</taxon>
        <taxon>Pseudomonadati</taxon>
        <taxon>Pseudomonadota</taxon>
        <taxon>Betaproteobacteria</taxon>
        <taxon>Burkholderiales</taxon>
        <taxon>Comamonadaceae</taxon>
        <taxon>Ramlibacter</taxon>
    </lineage>
</organism>
<dbReference type="AlphaFoldDB" id="A0A848GZI9"/>